<keyword evidence="5" id="KW-1185">Reference proteome</keyword>
<comment type="caution">
    <text evidence="4">The sequence shown here is derived from an EMBL/GenBank/DDBJ whole genome shotgun (WGS) entry which is preliminary data.</text>
</comment>
<dbReference type="InterPro" id="IPR032508">
    <property type="entry name" value="FecR_C"/>
</dbReference>
<evidence type="ECO:0000256" key="1">
    <source>
        <dbReference type="SAM" id="Phobius"/>
    </source>
</evidence>
<gene>
    <name evidence="4" type="ORF">ATK78_0712</name>
</gene>
<dbReference type="PANTHER" id="PTHR30273">
    <property type="entry name" value="PERIPLASMIC SIGNAL SENSOR AND SIGMA FACTOR ACTIVATOR FECR-RELATED"/>
    <property type="match status" value="1"/>
</dbReference>
<organism evidence="4 5">
    <name type="scientific">Pedobacter metabolipauper</name>
    <dbReference type="NCBI Taxonomy" id="425513"/>
    <lineage>
        <taxon>Bacteria</taxon>
        <taxon>Pseudomonadati</taxon>
        <taxon>Bacteroidota</taxon>
        <taxon>Sphingobacteriia</taxon>
        <taxon>Sphingobacteriales</taxon>
        <taxon>Sphingobacteriaceae</taxon>
        <taxon>Pedobacter</taxon>
    </lineage>
</organism>
<sequence>MVDHKEYIHGLLFEKIAGTISEQDNVVAEQAIMQHAEVREFWESLTSKMNSEQGKAFMANLDADQAWDHAQPKIVHSRDTHVKNKNGMKVAAAAILILALPLAWLFIRSNPDPQQLTKINPRFGLKQVYLKTTGGKTIDLATAQTIQVGQTQINAGKNELSYTANDAENDQWATLVVPPTKDYKIKLSDGTVVWINAATTLRFPFTFGKGTREVYLDGEAYFEVTKNKKQEFIVHTTHADVHVYGTKFNMNAYSTGKFTTSLISGSVSAKKGNRFIPLNPGEEVYILQEAVQIRPFDPSEVLSWINGTYQFHNQPLSDIAEVLTRWYDVKVSYQSSSLASQTFTGEIDKKQTLDLLLSNLQLSSGIKGELKDGVLTFR</sequence>
<proteinExistence type="predicted"/>
<name>A0A4R6T0M8_9SPHI</name>
<dbReference type="InterPro" id="IPR006860">
    <property type="entry name" value="FecR"/>
</dbReference>
<dbReference type="GO" id="GO:0016989">
    <property type="term" value="F:sigma factor antagonist activity"/>
    <property type="evidence" value="ECO:0007669"/>
    <property type="project" value="TreeGrafter"/>
</dbReference>
<dbReference type="Pfam" id="PF16344">
    <property type="entry name" value="FecR_C"/>
    <property type="match status" value="1"/>
</dbReference>
<keyword evidence="1" id="KW-0812">Transmembrane</keyword>
<dbReference type="AlphaFoldDB" id="A0A4R6T0M8"/>
<keyword evidence="1" id="KW-1133">Transmembrane helix</keyword>
<dbReference type="InterPro" id="IPR012373">
    <property type="entry name" value="Ferrdict_sens_TM"/>
</dbReference>
<dbReference type="Gene3D" id="2.60.120.1440">
    <property type="match status" value="1"/>
</dbReference>
<dbReference type="PANTHER" id="PTHR30273:SF2">
    <property type="entry name" value="PROTEIN FECR"/>
    <property type="match status" value="1"/>
</dbReference>
<feature type="domain" description="Protein FecR C-terminal" evidence="3">
    <location>
        <begin position="309"/>
        <end position="372"/>
    </location>
</feature>
<dbReference type="OrthoDB" id="1099963at2"/>
<dbReference type="EMBL" id="SNYC01000003">
    <property type="protein sequence ID" value="TDQ11589.1"/>
    <property type="molecule type" value="Genomic_DNA"/>
</dbReference>
<accession>A0A4R6T0M8</accession>
<dbReference type="RefSeq" id="WP_133574651.1">
    <property type="nucleotide sequence ID" value="NZ_SNYC01000003.1"/>
</dbReference>
<evidence type="ECO:0000259" key="2">
    <source>
        <dbReference type="Pfam" id="PF04773"/>
    </source>
</evidence>
<evidence type="ECO:0000313" key="5">
    <source>
        <dbReference type="Proteomes" id="UP000295620"/>
    </source>
</evidence>
<dbReference type="Proteomes" id="UP000295620">
    <property type="component" value="Unassembled WGS sequence"/>
</dbReference>
<feature type="domain" description="FecR protein" evidence="2">
    <location>
        <begin position="177"/>
        <end position="267"/>
    </location>
</feature>
<reference evidence="4 5" key="1">
    <citation type="submission" date="2019-03" db="EMBL/GenBank/DDBJ databases">
        <title>Genomic Encyclopedia of Archaeal and Bacterial Type Strains, Phase II (KMG-II): from individual species to whole genera.</title>
        <authorList>
            <person name="Goeker M."/>
        </authorList>
    </citation>
    <scope>NUCLEOTIDE SEQUENCE [LARGE SCALE GENOMIC DNA]</scope>
    <source>
        <strain evidence="4 5">DSM 19035</strain>
    </source>
</reference>
<protein>
    <submittedName>
        <fullName evidence="4">FecR family protein</fullName>
    </submittedName>
</protein>
<feature type="transmembrane region" description="Helical" evidence="1">
    <location>
        <begin position="90"/>
        <end position="107"/>
    </location>
</feature>
<evidence type="ECO:0000313" key="4">
    <source>
        <dbReference type="EMBL" id="TDQ11589.1"/>
    </source>
</evidence>
<dbReference type="Pfam" id="PF04773">
    <property type="entry name" value="FecR"/>
    <property type="match status" value="1"/>
</dbReference>
<keyword evidence="1" id="KW-0472">Membrane</keyword>
<evidence type="ECO:0000259" key="3">
    <source>
        <dbReference type="Pfam" id="PF16344"/>
    </source>
</evidence>
<dbReference type="Gene3D" id="3.55.50.30">
    <property type="match status" value="1"/>
</dbReference>